<evidence type="ECO:0000313" key="2">
    <source>
        <dbReference type="Proteomes" id="UP001374535"/>
    </source>
</evidence>
<dbReference type="EMBL" id="CP144692">
    <property type="protein sequence ID" value="WVY98122.1"/>
    <property type="molecule type" value="Genomic_DNA"/>
</dbReference>
<proteinExistence type="predicted"/>
<accession>A0AAQ3MW25</accession>
<organism evidence="1 2">
    <name type="scientific">Vigna mungo</name>
    <name type="common">Black gram</name>
    <name type="synonym">Phaseolus mungo</name>
    <dbReference type="NCBI Taxonomy" id="3915"/>
    <lineage>
        <taxon>Eukaryota</taxon>
        <taxon>Viridiplantae</taxon>
        <taxon>Streptophyta</taxon>
        <taxon>Embryophyta</taxon>
        <taxon>Tracheophyta</taxon>
        <taxon>Spermatophyta</taxon>
        <taxon>Magnoliopsida</taxon>
        <taxon>eudicotyledons</taxon>
        <taxon>Gunneridae</taxon>
        <taxon>Pentapetalae</taxon>
        <taxon>rosids</taxon>
        <taxon>fabids</taxon>
        <taxon>Fabales</taxon>
        <taxon>Fabaceae</taxon>
        <taxon>Papilionoideae</taxon>
        <taxon>50 kb inversion clade</taxon>
        <taxon>NPAAA clade</taxon>
        <taxon>indigoferoid/millettioid clade</taxon>
        <taxon>Phaseoleae</taxon>
        <taxon>Vigna</taxon>
    </lineage>
</organism>
<name>A0AAQ3MW25_VIGMU</name>
<dbReference type="AlphaFoldDB" id="A0AAQ3MW25"/>
<protein>
    <submittedName>
        <fullName evidence="1">Uncharacterized protein</fullName>
    </submittedName>
</protein>
<gene>
    <name evidence="1" type="ORF">V8G54_030273</name>
</gene>
<evidence type="ECO:0000313" key="1">
    <source>
        <dbReference type="EMBL" id="WVY98122.1"/>
    </source>
</evidence>
<dbReference type="Proteomes" id="UP001374535">
    <property type="component" value="Chromosome 9"/>
</dbReference>
<keyword evidence="2" id="KW-1185">Reference proteome</keyword>
<sequence>MVQDLSTSVIFFCVCRKTNLDKIRDNASSIVNHSESTIEIQRTVVLPDHFTGGSLSHRGDSSSPTSMASSVKVATVKTTPNRPSTAKVIACASLATKTAALDASLSRLHSIPLALLLNIPATAAKLSSLDS</sequence>
<reference evidence="1 2" key="1">
    <citation type="journal article" date="2023" name="Life. Sci Alliance">
        <title>Evolutionary insights into 3D genome organization and epigenetic landscape of Vigna mungo.</title>
        <authorList>
            <person name="Junaid A."/>
            <person name="Singh B."/>
            <person name="Bhatia S."/>
        </authorList>
    </citation>
    <scope>NUCLEOTIDE SEQUENCE [LARGE SCALE GENOMIC DNA]</scope>
    <source>
        <strain evidence="1">Urdbean</strain>
    </source>
</reference>